<proteinExistence type="predicted"/>
<evidence type="ECO:0000256" key="1">
    <source>
        <dbReference type="ARBA" id="ARBA00023002"/>
    </source>
</evidence>
<dbReference type="EMBL" id="LKBA01000001">
    <property type="protein sequence ID" value="KPN64875.1"/>
    <property type="molecule type" value="Genomic_DNA"/>
</dbReference>
<sequence length="326" mass="35360">MITIAGAGVAGLASAYELAKRGADVILYEAGSSPADNPSSWFAGGMLAPWCEGETADPEVIRLGAGAIDWWAQVTPVTRKGTLVLAPPRDRAELDRFARRTERHRWVDAGEIAMLEPALETRFQRGLFFEEEAHLDPRRALMDLSAAVQALGVDILYDTPAPDRVDVDCRGMAAAETGGLPGLRSIRGEMAIIEAPEVQITRTLRLLHPRIPLYLVPRGQGVYMIGATMIESTSWREITVRSLLELLGAAFALHPALGEASVIETGVGLRPAFADNMPRLIQAGDTTHVNGMYRHGFLLAPALAGQLAAQFFQEGSDECHRERQSV</sequence>
<keyword evidence="1" id="KW-0560">Oxidoreductase</keyword>
<dbReference type="Pfam" id="PF01266">
    <property type="entry name" value="DAO"/>
    <property type="match status" value="1"/>
</dbReference>
<reference evidence="3 4" key="1">
    <citation type="submission" date="2015-09" db="EMBL/GenBank/DDBJ databases">
        <title>Draft genome sequence of Aliiroseovarius crassostreae CV919-312TSm, the causative agent of Roseovarius Oyster Disease (formerly Juvenile Oyster Disease).</title>
        <authorList>
            <person name="Kessner L."/>
            <person name="Spinard E."/>
            <person name="Nelson D."/>
        </authorList>
    </citation>
    <scope>NUCLEOTIDE SEQUENCE [LARGE SCALE GENOMIC DNA]</scope>
    <source>
        <strain evidence="3 4">CV919-312</strain>
    </source>
</reference>
<keyword evidence="4" id="KW-1185">Reference proteome</keyword>
<evidence type="ECO:0000259" key="2">
    <source>
        <dbReference type="Pfam" id="PF01266"/>
    </source>
</evidence>
<dbReference type="InterPro" id="IPR006076">
    <property type="entry name" value="FAD-dep_OxRdtase"/>
</dbReference>
<accession>A0A0N8IC44</accession>
<dbReference type="PANTHER" id="PTHR13847">
    <property type="entry name" value="SARCOSINE DEHYDROGENASE-RELATED"/>
    <property type="match status" value="1"/>
</dbReference>
<dbReference type="GO" id="GO:0016491">
    <property type="term" value="F:oxidoreductase activity"/>
    <property type="evidence" value="ECO:0007669"/>
    <property type="project" value="UniProtKB-KW"/>
</dbReference>
<dbReference type="InterPro" id="IPR036188">
    <property type="entry name" value="FAD/NAD-bd_sf"/>
</dbReference>
<dbReference type="GO" id="GO:0005737">
    <property type="term" value="C:cytoplasm"/>
    <property type="evidence" value="ECO:0007669"/>
    <property type="project" value="TreeGrafter"/>
</dbReference>
<evidence type="ECO:0000313" key="3">
    <source>
        <dbReference type="EMBL" id="KPN64875.1"/>
    </source>
</evidence>
<dbReference type="OrthoDB" id="9790035at2"/>
<organism evidence="3 4">
    <name type="scientific">Aliiroseovarius crassostreae</name>
    <dbReference type="NCBI Taxonomy" id="154981"/>
    <lineage>
        <taxon>Bacteria</taxon>
        <taxon>Pseudomonadati</taxon>
        <taxon>Pseudomonadota</taxon>
        <taxon>Alphaproteobacteria</taxon>
        <taxon>Rhodobacterales</taxon>
        <taxon>Paracoccaceae</taxon>
        <taxon>Aliiroseovarius</taxon>
    </lineage>
</organism>
<name>A0A0N8IC44_9RHOB</name>
<dbReference type="Gene3D" id="3.30.9.10">
    <property type="entry name" value="D-Amino Acid Oxidase, subunit A, domain 2"/>
    <property type="match status" value="1"/>
</dbReference>
<dbReference type="RefSeq" id="WP_055187354.1">
    <property type="nucleotide sequence ID" value="NZ_FPBS01000021.1"/>
</dbReference>
<dbReference type="PRINTS" id="PR00420">
    <property type="entry name" value="RNGMNOXGNASE"/>
</dbReference>
<dbReference type="SUPFAM" id="SSF51905">
    <property type="entry name" value="FAD/NAD(P)-binding domain"/>
    <property type="match status" value="1"/>
</dbReference>
<dbReference type="AlphaFoldDB" id="A0A0N8IC44"/>
<dbReference type="Gene3D" id="3.50.50.60">
    <property type="entry name" value="FAD/NAD(P)-binding domain"/>
    <property type="match status" value="1"/>
</dbReference>
<feature type="domain" description="FAD dependent oxidoreductase" evidence="2">
    <location>
        <begin position="2"/>
        <end position="309"/>
    </location>
</feature>
<protein>
    <submittedName>
        <fullName evidence="3">Thiamine biosynthesis protein thio</fullName>
    </submittedName>
</protein>
<dbReference type="PANTHER" id="PTHR13847:SF289">
    <property type="entry name" value="GLYCINE OXIDASE"/>
    <property type="match status" value="1"/>
</dbReference>
<dbReference type="STRING" id="154981.AKJ29_06515"/>
<dbReference type="Proteomes" id="UP000050471">
    <property type="component" value="Unassembled WGS sequence"/>
</dbReference>
<comment type="caution">
    <text evidence="3">The sequence shown here is derived from an EMBL/GenBank/DDBJ whole genome shotgun (WGS) entry which is preliminary data.</text>
</comment>
<gene>
    <name evidence="3" type="ORF">AKJ29_06515</name>
</gene>
<evidence type="ECO:0000313" key="4">
    <source>
        <dbReference type="Proteomes" id="UP000050471"/>
    </source>
</evidence>